<dbReference type="Proteomes" id="UP001183777">
    <property type="component" value="Unassembled WGS sequence"/>
</dbReference>
<dbReference type="PRINTS" id="PR01036">
    <property type="entry name" value="TCRTETB"/>
</dbReference>
<keyword evidence="2" id="KW-0813">Transport</keyword>
<evidence type="ECO:0000313" key="11">
    <source>
        <dbReference type="Proteomes" id="UP001183777"/>
    </source>
</evidence>
<feature type="transmembrane region" description="Helical" evidence="8">
    <location>
        <begin position="179"/>
        <end position="200"/>
    </location>
</feature>
<dbReference type="Gene3D" id="1.20.1250.20">
    <property type="entry name" value="MFS general substrate transporter like domains"/>
    <property type="match status" value="1"/>
</dbReference>
<feature type="transmembrane region" description="Helical" evidence="8">
    <location>
        <begin position="25"/>
        <end position="50"/>
    </location>
</feature>
<organism evidence="10 11">
    <name type="scientific">Streptomyces salyersiae</name>
    <dbReference type="NCBI Taxonomy" id="3075530"/>
    <lineage>
        <taxon>Bacteria</taxon>
        <taxon>Bacillati</taxon>
        <taxon>Actinomycetota</taxon>
        <taxon>Actinomycetes</taxon>
        <taxon>Kitasatosporales</taxon>
        <taxon>Streptomycetaceae</taxon>
        <taxon>Streptomyces</taxon>
    </lineage>
</organism>
<comment type="caution">
    <text evidence="10">The sequence shown here is derived from an EMBL/GenBank/DDBJ whole genome shotgun (WGS) entry which is preliminary data.</text>
</comment>
<feature type="transmembrane region" description="Helical" evidence="8">
    <location>
        <begin position="62"/>
        <end position="80"/>
    </location>
</feature>
<feature type="transmembrane region" description="Helical" evidence="8">
    <location>
        <begin position="448"/>
        <end position="470"/>
    </location>
</feature>
<evidence type="ECO:0000256" key="4">
    <source>
        <dbReference type="ARBA" id="ARBA00022692"/>
    </source>
</evidence>
<feature type="transmembrane region" description="Helical" evidence="8">
    <location>
        <begin position="242"/>
        <end position="259"/>
    </location>
</feature>
<comment type="subcellular location">
    <subcellularLocation>
        <location evidence="1">Cell membrane</location>
        <topology evidence="1">Multi-pass membrane protein</topology>
    </subcellularLocation>
</comment>
<sequence>MTLSEGPEVISAAQAPPREEPRLGLALLVIATAQLMLVLDATIVGVALPSIQNSLGLAAGDLSWVMSAYLLAFGGLLLVGGRSGDIFGRRKVFSIGLVVFTVASLIGGLATTGPVLIGARALQGVGAALTAPTALSLLASTFPAGPARNKAMGVYGAVGGLGSVVGLMLGGVLTEYLSWRWVLYVNIPIAVLVLFGVSALREGEREKGGIDIPGAIAVTLGLGSLIFAINEADTEGWTGGRTIGLLAVAAVLLIAFLVIQRRSTSAMLPGRLFQDRGRIGAITVMLLVGGGMAATFYFLTLYMQVVKGYTPMECALAYLPFAIGMVISAGAVGPQLLARASERSVALLGLGLATLGTFWFAALEPTTNAWAVLLPAQLVAGFGLGLSFVTATIVGVRGVAPQDTGIAAGLINTGQQVGGALGLSALAAVALATLDGGRRTPGPLTDSYTVGLIGAALLYLLSAIAWAVCVRPAEREPQPA</sequence>
<feature type="transmembrane region" description="Helical" evidence="8">
    <location>
        <begin position="417"/>
        <end position="436"/>
    </location>
</feature>
<gene>
    <name evidence="10" type="ORF">RM649_23480</name>
</gene>
<keyword evidence="5 8" id="KW-1133">Transmembrane helix</keyword>
<dbReference type="SUPFAM" id="SSF103473">
    <property type="entry name" value="MFS general substrate transporter"/>
    <property type="match status" value="1"/>
</dbReference>
<dbReference type="InterPro" id="IPR020846">
    <property type="entry name" value="MFS_dom"/>
</dbReference>
<evidence type="ECO:0000256" key="3">
    <source>
        <dbReference type="ARBA" id="ARBA00022475"/>
    </source>
</evidence>
<keyword evidence="6 8" id="KW-0472">Membrane</keyword>
<proteinExistence type="predicted"/>
<dbReference type="EMBL" id="JAVREX010000011">
    <property type="protein sequence ID" value="MDT0430598.1"/>
    <property type="molecule type" value="Genomic_DNA"/>
</dbReference>
<accession>A0ABU2RP21</accession>
<evidence type="ECO:0000256" key="7">
    <source>
        <dbReference type="ARBA" id="ARBA00023251"/>
    </source>
</evidence>
<dbReference type="NCBIfam" id="TIGR00711">
    <property type="entry name" value="efflux_EmrB"/>
    <property type="match status" value="1"/>
</dbReference>
<feature type="transmembrane region" description="Helical" evidence="8">
    <location>
        <begin position="92"/>
        <end position="110"/>
    </location>
</feature>
<keyword evidence="3" id="KW-1003">Cell membrane</keyword>
<keyword evidence="11" id="KW-1185">Reference proteome</keyword>
<evidence type="ECO:0000256" key="1">
    <source>
        <dbReference type="ARBA" id="ARBA00004651"/>
    </source>
</evidence>
<dbReference type="CDD" id="cd17321">
    <property type="entry name" value="MFS_MMR_MDR_like"/>
    <property type="match status" value="1"/>
</dbReference>
<dbReference type="Gene3D" id="1.20.1720.10">
    <property type="entry name" value="Multidrug resistance protein D"/>
    <property type="match status" value="1"/>
</dbReference>
<evidence type="ECO:0000256" key="6">
    <source>
        <dbReference type="ARBA" id="ARBA00023136"/>
    </source>
</evidence>
<keyword evidence="4 8" id="KW-0812">Transmembrane</keyword>
<feature type="transmembrane region" description="Helical" evidence="8">
    <location>
        <begin position="279"/>
        <end position="303"/>
    </location>
</feature>
<feature type="transmembrane region" description="Helical" evidence="8">
    <location>
        <begin position="369"/>
        <end position="396"/>
    </location>
</feature>
<dbReference type="InterPro" id="IPR004638">
    <property type="entry name" value="EmrB-like"/>
</dbReference>
<dbReference type="PANTHER" id="PTHR42718:SF46">
    <property type="entry name" value="BLR6921 PROTEIN"/>
    <property type="match status" value="1"/>
</dbReference>
<protein>
    <submittedName>
        <fullName evidence="10">MFS transporter</fullName>
    </submittedName>
</protein>
<feature type="transmembrane region" description="Helical" evidence="8">
    <location>
        <begin position="315"/>
        <end position="333"/>
    </location>
</feature>
<keyword evidence="7" id="KW-0046">Antibiotic resistance</keyword>
<name>A0ABU2RP21_9ACTN</name>
<feature type="transmembrane region" description="Helical" evidence="8">
    <location>
        <begin position="154"/>
        <end position="173"/>
    </location>
</feature>
<evidence type="ECO:0000313" key="10">
    <source>
        <dbReference type="EMBL" id="MDT0430598.1"/>
    </source>
</evidence>
<dbReference type="PANTHER" id="PTHR42718">
    <property type="entry name" value="MAJOR FACILITATOR SUPERFAMILY MULTIDRUG TRANSPORTER MFSC"/>
    <property type="match status" value="1"/>
</dbReference>
<dbReference type="InterPro" id="IPR011701">
    <property type="entry name" value="MFS"/>
</dbReference>
<evidence type="ECO:0000256" key="2">
    <source>
        <dbReference type="ARBA" id="ARBA00022448"/>
    </source>
</evidence>
<dbReference type="PROSITE" id="PS50850">
    <property type="entry name" value="MFS"/>
    <property type="match status" value="1"/>
</dbReference>
<evidence type="ECO:0000256" key="5">
    <source>
        <dbReference type="ARBA" id="ARBA00022989"/>
    </source>
</evidence>
<dbReference type="InterPro" id="IPR036259">
    <property type="entry name" value="MFS_trans_sf"/>
</dbReference>
<dbReference type="Pfam" id="PF07690">
    <property type="entry name" value="MFS_1"/>
    <property type="match status" value="1"/>
</dbReference>
<reference evidence="11" key="1">
    <citation type="submission" date="2023-07" db="EMBL/GenBank/DDBJ databases">
        <title>30 novel species of actinomycetes from the DSMZ collection.</title>
        <authorList>
            <person name="Nouioui I."/>
        </authorList>
    </citation>
    <scope>NUCLEOTIDE SEQUENCE [LARGE SCALE GENOMIC DNA]</scope>
    <source>
        <strain evidence="11">DSM 41770</strain>
    </source>
</reference>
<evidence type="ECO:0000256" key="8">
    <source>
        <dbReference type="SAM" id="Phobius"/>
    </source>
</evidence>
<feature type="transmembrane region" description="Helical" evidence="8">
    <location>
        <begin position="122"/>
        <end position="142"/>
    </location>
</feature>
<evidence type="ECO:0000259" key="9">
    <source>
        <dbReference type="PROSITE" id="PS50850"/>
    </source>
</evidence>
<feature type="transmembrane region" description="Helical" evidence="8">
    <location>
        <begin position="345"/>
        <end position="363"/>
    </location>
</feature>
<feature type="transmembrane region" description="Helical" evidence="8">
    <location>
        <begin position="212"/>
        <end position="230"/>
    </location>
</feature>
<dbReference type="RefSeq" id="WP_200695122.1">
    <property type="nucleotide sequence ID" value="NZ_JAVREX010000011.1"/>
</dbReference>
<feature type="domain" description="Major facilitator superfamily (MFS) profile" evidence="9">
    <location>
        <begin position="26"/>
        <end position="474"/>
    </location>
</feature>